<feature type="compositionally biased region" description="Basic and acidic residues" evidence="1">
    <location>
        <begin position="370"/>
        <end position="381"/>
    </location>
</feature>
<feature type="region of interest" description="Disordered" evidence="1">
    <location>
        <begin position="256"/>
        <end position="422"/>
    </location>
</feature>
<gene>
    <name evidence="2" type="ORF">B0A49_13422</name>
</gene>
<evidence type="ECO:0000256" key="1">
    <source>
        <dbReference type="SAM" id="MobiDB-lite"/>
    </source>
</evidence>
<dbReference type="Proteomes" id="UP000308768">
    <property type="component" value="Unassembled WGS sequence"/>
</dbReference>
<accession>A0A4U0W2B6</accession>
<evidence type="ECO:0000313" key="2">
    <source>
        <dbReference type="EMBL" id="TKA56073.1"/>
    </source>
</evidence>
<dbReference type="Gene3D" id="3.10.450.50">
    <property type="match status" value="1"/>
</dbReference>
<feature type="compositionally biased region" description="Basic and acidic residues" evidence="1">
    <location>
        <begin position="313"/>
        <end position="330"/>
    </location>
</feature>
<evidence type="ECO:0000313" key="3">
    <source>
        <dbReference type="Proteomes" id="UP000308768"/>
    </source>
</evidence>
<keyword evidence="3" id="KW-1185">Reference proteome</keyword>
<dbReference type="InterPro" id="IPR032710">
    <property type="entry name" value="NTF2-like_dom_sf"/>
</dbReference>
<name>A0A4U0W2B6_9PEZI</name>
<comment type="caution">
    <text evidence="2">The sequence shown here is derived from an EMBL/GenBank/DDBJ whole genome shotgun (WGS) entry which is preliminary data.</text>
</comment>
<dbReference type="PANTHER" id="PTHR31723">
    <property type="entry name" value="PATHOGENESIS-RELATED FAMILY PROTEIN"/>
    <property type="match status" value="1"/>
</dbReference>
<reference evidence="2 3" key="1">
    <citation type="submission" date="2017-03" db="EMBL/GenBank/DDBJ databases">
        <title>Genomes of endolithic fungi from Antarctica.</title>
        <authorList>
            <person name="Coleine C."/>
            <person name="Masonjones S."/>
            <person name="Stajich J.E."/>
        </authorList>
    </citation>
    <scope>NUCLEOTIDE SEQUENCE [LARGE SCALE GENOMIC DNA]</scope>
    <source>
        <strain evidence="2 3">CCFEE 5187</strain>
    </source>
</reference>
<protein>
    <recommendedName>
        <fullName evidence="4">Pathogen-related protein</fullName>
    </recommendedName>
</protein>
<dbReference type="PANTHER" id="PTHR31723:SF10">
    <property type="entry name" value="PATHOGEN-RELATED PROTEIN"/>
    <property type="match status" value="1"/>
</dbReference>
<proteinExistence type="predicted"/>
<dbReference type="AlphaFoldDB" id="A0A4U0W2B6"/>
<dbReference type="InterPro" id="IPR053218">
    <property type="entry name" value="Pathogen-related_defense"/>
</dbReference>
<evidence type="ECO:0008006" key="4">
    <source>
        <dbReference type="Google" id="ProtNLM"/>
    </source>
</evidence>
<feature type="compositionally biased region" description="Polar residues" evidence="1">
    <location>
        <begin position="399"/>
        <end position="415"/>
    </location>
</feature>
<dbReference type="EMBL" id="NAJN01002201">
    <property type="protein sequence ID" value="TKA56073.1"/>
    <property type="molecule type" value="Genomic_DNA"/>
</dbReference>
<sequence>MAAAEVQAPPAEPAPALPDYLASPDAVLGDDDAKWRYGRAPDYSKTRAVFAETKRMNHAAGSLPELVENLVKNWEVEASFKPRLSDWRTVDHANYTFAINGGPPQSAEHMLKVGTYNAILVPNEYYSPDYSDFASSHKTFKRMMPTFAWEVLEVYSGPPQVAFRWRHWGTMKNDYRSKGEKVTAKAHGGSIDIEGVTVAVVDDKVRLQKVETWFDPLQMFRQIAPNGVVNKEIVEKKVENAAVPPPIEYNDGVRIAEHSQPDGPTKAIEPSDMGRTTTEEAHQKSDSGEVEPSANNEDRSHITASAEESGEYTTEHETFHDASQETEGHVENTPQPATETVEPVDQAEKLARAAETSAADMPTESVPPNIEEKSRPAEVKSRSSSQSSGSAWEKVSHPDSATESPANLPHQSASPTGAEKDQIQMAETGEHTSESVMSGAEAPKIVDHIDYSATSGKIDEVDQHLEQSADTVHPHPKNMEEAVVAPAASEETRLTYEEMSRITPMECPFLMNRE</sequence>
<dbReference type="OrthoDB" id="65445at2759"/>
<dbReference type="SUPFAM" id="SSF54427">
    <property type="entry name" value="NTF2-like"/>
    <property type="match status" value="1"/>
</dbReference>
<organism evidence="2 3">
    <name type="scientific">Cryomyces minteri</name>
    <dbReference type="NCBI Taxonomy" id="331657"/>
    <lineage>
        <taxon>Eukaryota</taxon>
        <taxon>Fungi</taxon>
        <taxon>Dikarya</taxon>
        <taxon>Ascomycota</taxon>
        <taxon>Pezizomycotina</taxon>
        <taxon>Dothideomycetes</taxon>
        <taxon>Dothideomycetes incertae sedis</taxon>
        <taxon>Cryomyces</taxon>
    </lineage>
</organism>
<feature type="compositionally biased region" description="Basic and acidic residues" evidence="1">
    <location>
        <begin position="277"/>
        <end position="287"/>
    </location>
</feature>